<evidence type="ECO:0000313" key="9">
    <source>
        <dbReference type="EMBL" id="TCJ12218.1"/>
    </source>
</evidence>
<keyword evidence="10" id="KW-1185">Reference proteome</keyword>
<keyword evidence="7 8" id="KW-0472">Membrane</keyword>
<dbReference type="PANTHER" id="PTHR37819:SF1">
    <property type="entry name" value="PROTEIN PSIE"/>
    <property type="match status" value="1"/>
</dbReference>
<feature type="transmembrane region" description="Helical" evidence="8">
    <location>
        <begin position="46"/>
        <end position="67"/>
    </location>
</feature>
<comment type="caution">
    <text evidence="9">The sequence shown here is derived from an EMBL/GenBank/DDBJ whole genome shotgun (WGS) entry which is preliminary data.</text>
</comment>
<name>A0A4R1B722_9PROT</name>
<dbReference type="PIRSF" id="PIRSF029598">
    <property type="entry name" value="PsiE"/>
    <property type="match status" value="1"/>
</dbReference>
<dbReference type="GO" id="GO:0005886">
    <property type="term" value="C:plasma membrane"/>
    <property type="evidence" value="ECO:0007669"/>
    <property type="project" value="UniProtKB-SubCell"/>
</dbReference>
<dbReference type="OrthoDB" id="9792470at2"/>
<evidence type="ECO:0000256" key="2">
    <source>
        <dbReference type="ARBA" id="ARBA00005632"/>
    </source>
</evidence>
<organism evidence="9 10">
    <name type="scientific">Parasulfuritortus cantonensis</name>
    <dbReference type="NCBI Taxonomy" id="2528202"/>
    <lineage>
        <taxon>Bacteria</taxon>
        <taxon>Pseudomonadati</taxon>
        <taxon>Pseudomonadota</taxon>
        <taxon>Betaproteobacteria</taxon>
        <taxon>Nitrosomonadales</taxon>
        <taxon>Thiobacillaceae</taxon>
        <taxon>Parasulfuritortus</taxon>
    </lineage>
</organism>
<reference evidence="9 10" key="1">
    <citation type="submission" date="2019-03" db="EMBL/GenBank/DDBJ databases">
        <title>Genome sequence of Thiobacillaceae bacterium LSR1, a sulfur-oxidizing bacterium isolated from freshwater sediment.</title>
        <authorList>
            <person name="Li S."/>
        </authorList>
    </citation>
    <scope>NUCLEOTIDE SEQUENCE [LARGE SCALE GENOMIC DNA]</scope>
    <source>
        <strain evidence="9 10">LSR1</strain>
    </source>
</reference>
<dbReference type="AlphaFoldDB" id="A0A4R1B722"/>
<feature type="transmembrane region" description="Helical" evidence="8">
    <location>
        <begin position="73"/>
        <end position="91"/>
    </location>
</feature>
<protein>
    <recommendedName>
        <fullName evidence="3">Protein PsiE</fullName>
    </recommendedName>
</protein>
<evidence type="ECO:0000256" key="8">
    <source>
        <dbReference type="SAM" id="Phobius"/>
    </source>
</evidence>
<dbReference type="Pfam" id="PF06146">
    <property type="entry name" value="PsiE"/>
    <property type="match status" value="1"/>
</dbReference>
<evidence type="ECO:0000256" key="5">
    <source>
        <dbReference type="ARBA" id="ARBA00022692"/>
    </source>
</evidence>
<keyword evidence="5 8" id="KW-0812">Transmembrane</keyword>
<evidence type="ECO:0000256" key="6">
    <source>
        <dbReference type="ARBA" id="ARBA00022989"/>
    </source>
</evidence>
<keyword evidence="4" id="KW-1003">Cell membrane</keyword>
<dbReference type="GO" id="GO:0016036">
    <property type="term" value="P:cellular response to phosphate starvation"/>
    <property type="evidence" value="ECO:0007669"/>
    <property type="project" value="InterPro"/>
</dbReference>
<keyword evidence="6 8" id="KW-1133">Transmembrane helix</keyword>
<evidence type="ECO:0000256" key="4">
    <source>
        <dbReference type="ARBA" id="ARBA00022475"/>
    </source>
</evidence>
<dbReference type="Proteomes" id="UP000295443">
    <property type="component" value="Unassembled WGS sequence"/>
</dbReference>
<comment type="similarity">
    <text evidence="2">Belongs to the PsiE family.</text>
</comment>
<evidence type="ECO:0000313" key="10">
    <source>
        <dbReference type="Proteomes" id="UP000295443"/>
    </source>
</evidence>
<evidence type="ECO:0000256" key="3">
    <source>
        <dbReference type="ARBA" id="ARBA00021903"/>
    </source>
</evidence>
<gene>
    <name evidence="9" type="ORF">EZJ19_12795</name>
</gene>
<dbReference type="PANTHER" id="PTHR37819">
    <property type="entry name" value="PROTEIN PSIE"/>
    <property type="match status" value="1"/>
</dbReference>
<accession>A0A4R1B722</accession>
<dbReference type="InterPro" id="IPR009315">
    <property type="entry name" value="P_starv_induced_PsiE"/>
</dbReference>
<proteinExistence type="inferred from homology"/>
<feature type="transmembrane region" description="Helical" evidence="8">
    <location>
        <begin position="6"/>
        <end position="34"/>
    </location>
</feature>
<evidence type="ECO:0000256" key="1">
    <source>
        <dbReference type="ARBA" id="ARBA00004429"/>
    </source>
</evidence>
<evidence type="ECO:0000256" key="7">
    <source>
        <dbReference type="ARBA" id="ARBA00023136"/>
    </source>
</evidence>
<feature type="transmembrane region" description="Helical" evidence="8">
    <location>
        <begin position="103"/>
        <end position="122"/>
    </location>
</feature>
<sequence>MKQNAFSGFALTLLGVIEHVGLAIITVATVIAGVGEVHTMVGAGAVTLADLLLLFLYLEILAMVGLYYQSGKLPVRFPMYIAIVALARYLVLDMKNMNEWRLLGVAAAILLLALAVLVVRYGHVRFPYGEGE</sequence>
<dbReference type="RefSeq" id="WP_131448186.1">
    <property type="nucleotide sequence ID" value="NZ_SJZB01000045.1"/>
</dbReference>
<dbReference type="EMBL" id="SJZB01000045">
    <property type="protein sequence ID" value="TCJ12218.1"/>
    <property type="molecule type" value="Genomic_DNA"/>
</dbReference>
<dbReference type="InterPro" id="IPR020948">
    <property type="entry name" value="P_starv_induced_PsiE-like"/>
</dbReference>
<comment type="subcellular location">
    <subcellularLocation>
        <location evidence="1">Cell inner membrane</location>
        <topology evidence="1">Multi-pass membrane protein</topology>
    </subcellularLocation>
</comment>